<dbReference type="GO" id="GO:0003862">
    <property type="term" value="F:3-isopropylmalate dehydrogenase activity"/>
    <property type="evidence" value="ECO:0007669"/>
    <property type="project" value="UniProtKB-EC"/>
</dbReference>
<feature type="non-terminal residue" evidence="19">
    <location>
        <position position="1"/>
    </location>
</feature>
<comment type="pathway">
    <text evidence="4">Amino-acid biosynthesis; L-leucine biosynthesis; L-leucine from 3-methyl-2-oxobutanoate: step 3/4.</text>
</comment>
<organism evidence="19 20">
    <name type="scientific">Bacillus paralicheniformis</name>
    <dbReference type="NCBI Taxonomy" id="1648923"/>
    <lineage>
        <taxon>Bacteria</taxon>
        <taxon>Bacillati</taxon>
        <taxon>Bacillota</taxon>
        <taxon>Bacilli</taxon>
        <taxon>Bacillales</taxon>
        <taxon>Bacillaceae</taxon>
        <taxon>Bacillus</taxon>
    </lineage>
</organism>
<feature type="domain" description="Isopropylmalate dehydrogenase-like" evidence="18">
    <location>
        <begin position="1"/>
        <end position="198"/>
    </location>
</feature>
<evidence type="ECO:0000256" key="10">
    <source>
        <dbReference type="ARBA" id="ARBA00022605"/>
    </source>
</evidence>
<dbReference type="PANTHER" id="PTHR42979:SF1">
    <property type="entry name" value="3-ISOPROPYLMALATE DEHYDROGENASE"/>
    <property type="match status" value="1"/>
</dbReference>
<evidence type="ECO:0000256" key="4">
    <source>
        <dbReference type="ARBA" id="ARBA00004762"/>
    </source>
</evidence>
<name>A0AAW6KKJ1_9BACI</name>
<dbReference type="SMART" id="SM01329">
    <property type="entry name" value="Iso_dh"/>
    <property type="match status" value="1"/>
</dbReference>
<comment type="cofactor">
    <cofactor evidence="2">
        <name>Mn(2+)</name>
        <dbReference type="ChEBI" id="CHEBI:29035"/>
    </cofactor>
</comment>
<keyword evidence="11" id="KW-0479">Metal-binding</keyword>
<evidence type="ECO:0000256" key="6">
    <source>
        <dbReference type="ARBA" id="ARBA00011738"/>
    </source>
</evidence>
<dbReference type="RefSeq" id="WP_274686122.1">
    <property type="nucleotide sequence ID" value="NZ_JARAFO010000570.1"/>
</dbReference>
<dbReference type="AlphaFoldDB" id="A0AAW6KKJ1"/>
<evidence type="ECO:0000256" key="8">
    <source>
        <dbReference type="ARBA" id="ARBA00019276"/>
    </source>
</evidence>
<proteinExistence type="inferred from homology"/>
<comment type="caution">
    <text evidence="19">The sequence shown here is derived from an EMBL/GenBank/DDBJ whole genome shotgun (WGS) entry which is preliminary data.</text>
</comment>
<dbReference type="EMBL" id="JARAFO010000570">
    <property type="protein sequence ID" value="MDE1455567.1"/>
    <property type="molecule type" value="Genomic_DNA"/>
</dbReference>
<evidence type="ECO:0000256" key="2">
    <source>
        <dbReference type="ARBA" id="ARBA00001936"/>
    </source>
</evidence>
<evidence type="ECO:0000256" key="9">
    <source>
        <dbReference type="ARBA" id="ARBA00022430"/>
    </source>
</evidence>
<dbReference type="GO" id="GO:0005829">
    <property type="term" value="C:cytosol"/>
    <property type="evidence" value="ECO:0007669"/>
    <property type="project" value="TreeGrafter"/>
</dbReference>
<evidence type="ECO:0000256" key="13">
    <source>
        <dbReference type="ARBA" id="ARBA00023002"/>
    </source>
</evidence>
<dbReference type="EC" id="1.1.1.85" evidence="7"/>
<evidence type="ECO:0000256" key="17">
    <source>
        <dbReference type="ARBA" id="ARBA00033138"/>
    </source>
</evidence>
<comment type="cofactor">
    <cofactor evidence="3">
        <name>Mg(2+)</name>
        <dbReference type="ChEBI" id="CHEBI:18420"/>
    </cofactor>
</comment>
<evidence type="ECO:0000256" key="5">
    <source>
        <dbReference type="ARBA" id="ARBA00008319"/>
    </source>
</evidence>
<dbReference type="PROSITE" id="PS00470">
    <property type="entry name" value="IDH_IMDH"/>
    <property type="match status" value="1"/>
</dbReference>
<evidence type="ECO:0000313" key="20">
    <source>
        <dbReference type="Proteomes" id="UP001216709"/>
    </source>
</evidence>
<dbReference type="InterPro" id="IPR019818">
    <property type="entry name" value="IsoCit/isopropylmalate_DH_CS"/>
</dbReference>
<keyword evidence="10" id="KW-0028">Amino-acid biosynthesis</keyword>
<dbReference type="Pfam" id="PF00180">
    <property type="entry name" value="Iso_dh"/>
    <property type="match status" value="1"/>
</dbReference>
<keyword evidence="13" id="KW-0560">Oxidoreductase</keyword>
<evidence type="ECO:0000256" key="15">
    <source>
        <dbReference type="ARBA" id="ARBA00023304"/>
    </source>
</evidence>
<sequence length="198" mass="21658">QYVNQNGEEEAVDTLFYKKSEMERVIREAFQMAQRRKGKVTSVDKANVLESSKLWRKTAEEVAKEFPDVKLEHMLVDNAAMQLIYTPGQFDIIVTENMFGDILSDEASMLTGSLGMLPSASLSSSGLHLYEPVHGSAPDIAGQNIANPLAAILSAAMMLRTSFGLEAEAKAVEHAVDQVLRAGKRTKDLAKGSEHSTT</sequence>
<evidence type="ECO:0000256" key="11">
    <source>
        <dbReference type="ARBA" id="ARBA00022723"/>
    </source>
</evidence>
<comment type="catalytic activity">
    <reaction evidence="1">
        <text>(2R,3S)-3-isopropylmalate + NAD(+) = 4-methyl-2-oxopentanoate + CO2 + NADH</text>
        <dbReference type="Rhea" id="RHEA:32271"/>
        <dbReference type="ChEBI" id="CHEBI:16526"/>
        <dbReference type="ChEBI" id="CHEBI:17865"/>
        <dbReference type="ChEBI" id="CHEBI:35121"/>
        <dbReference type="ChEBI" id="CHEBI:57540"/>
        <dbReference type="ChEBI" id="CHEBI:57945"/>
        <dbReference type="EC" id="1.1.1.85"/>
    </reaction>
</comment>
<evidence type="ECO:0000256" key="7">
    <source>
        <dbReference type="ARBA" id="ARBA00013101"/>
    </source>
</evidence>
<evidence type="ECO:0000256" key="16">
    <source>
        <dbReference type="ARBA" id="ARBA00030010"/>
    </source>
</evidence>
<dbReference type="GO" id="GO:0000287">
    <property type="term" value="F:magnesium ion binding"/>
    <property type="evidence" value="ECO:0007669"/>
    <property type="project" value="InterPro"/>
</dbReference>
<keyword evidence="12" id="KW-0460">Magnesium</keyword>
<evidence type="ECO:0000256" key="14">
    <source>
        <dbReference type="ARBA" id="ARBA00023027"/>
    </source>
</evidence>
<dbReference type="GO" id="GO:0009098">
    <property type="term" value="P:L-leucine biosynthetic process"/>
    <property type="evidence" value="ECO:0007669"/>
    <property type="project" value="UniProtKB-KW"/>
</dbReference>
<evidence type="ECO:0000256" key="12">
    <source>
        <dbReference type="ARBA" id="ARBA00022842"/>
    </source>
</evidence>
<gene>
    <name evidence="19" type="ORF">PVN32_26090</name>
</gene>
<evidence type="ECO:0000256" key="3">
    <source>
        <dbReference type="ARBA" id="ARBA00001946"/>
    </source>
</evidence>
<evidence type="ECO:0000259" key="18">
    <source>
        <dbReference type="SMART" id="SM01329"/>
    </source>
</evidence>
<accession>A0AAW6KKJ1</accession>
<dbReference type="InterPro" id="IPR004429">
    <property type="entry name" value="Isopropylmalate_DH"/>
</dbReference>
<reference evidence="19" key="1">
    <citation type="submission" date="2022-12" db="EMBL/GenBank/DDBJ databases">
        <title>Draft Genome Sequences of Bacillus licheniformis and Bacillus paralicheniformis strains isolated from Irish skim milk powders.</title>
        <authorList>
            <person name="Lourenco A."/>
            <person name="Li F."/>
            <person name="Geraldine D."/>
            <person name="Tobin J.T."/>
            <person name="Butler F."/>
            <person name="Jordan K."/>
            <person name="Obrien T."/>
        </authorList>
    </citation>
    <scope>NUCLEOTIDE SEQUENCE</scope>
    <source>
        <strain evidence="19">3370</strain>
    </source>
</reference>
<dbReference type="PANTHER" id="PTHR42979">
    <property type="entry name" value="3-ISOPROPYLMALATE DEHYDROGENASE"/>
    <property type="match status" value="1"/>
</dbReference>
<protein>
    <recommendedName>
        <fullName evidence="8">3-isopropylmalate dehydrogenase</fullName>
        <ecNumber evidence="7">1.1.1.85</ecNumber>
    </recommendedName>
    <alternativeName>
        <fullName evidence="17">3-IPM-DH</fullName>
    </alternativeName>
    <alternativeName>
        <fullName evidence="16">Beta-IPM dehydrogenase</fullName>
    </alternativeName>
</protein>
<dbReference type="SUPFAM" id="SSF53659">
    <property type="entry name" value="Isocitrate/Isopropylmalate dehydrogenase-like"/>
    <property type="match status" value="1"/>
</dbReference>
<keyword evidence="9" id="KW-0432">Leucine biosynthesis</keyword>
<dbReference type="Gene3D" id="3.40.718.10">
    <property type="entry name" value="Isopropylmalate Dehydrogenase"/>
    <property type="match status" value="1"/>
</dbReference>
<dbReference type="InterPro" id="IPR024084">
    <property type="entry name" value="IsoPropMal-DH-like_dom"/>
</dbReference>
<evidence type="ECO:0000256" key="1">
    <source>
        <dbReference type="ARBA" id="ARBA00000624"/>
    </source>
</evidence>
<keyword evidence="15" id="KW-0100">Branched-chain amino acid biosynthesis</keyword>
<dbReference type="Proteomes" id="UP001216709">
    <property type="component" value="Unassembled WGS sequence"/>
</dbReference>
<feature type="non-terminal residue" evidence="19">
    <location>
        <position position="198"/>
    </location>
</feature>
<keyword evidence="14" id="KW-0520">NAD</keyword>
<evidence type="ECO:0000313" key="19">
    <source>
        <dbReference type="EMBL" id="MDE1455567.1"/>
    </source>
</evidence>
<comment type="subunit">
    <text evidence="6">Homodimer.</text>
</comment>
<dbReference type="GO" id="GO:0051287">
    <property type="term" value="F:NAD binding"/>
    <property type="evidence" value="ECO:0007669"/>
    <property type="project" value="InterPro"/>
</dbReference>
<comment type="similarity">
    <text evidence="5">Belongs to the isocitrate and isopropylmalate dehydrogenases family. LeuB type 1 subfamily.</text>
</comment>